<reference evidence="5" key="2">
    <citation type="submission" date="2021-01" db="EMBL/GenBank/DDBJ databases">
        <authorList>
            <person name="Mieszkin S."/>
            <person name="Pouder E."/>
            <person name="Alain K."/>
        </authorList>
    </citation>
    <scope>NUCLEOTIDE SEQUENCE</scope>
    <source>
        <strain evidence="5">HW T2.11</strain>
    </source>
</reference>
<dbReference type="Gene3D" id="3.40.50.880">
    <property type="match status" value="1"/>
</dbReference>
<dbReference type="RefSeq" id="WP_227321246.1">
    <property type="nucleotide sequence ID" value="NZ_JAESVB010000003.1"/>
</dbReference>
<proteinExistence type="predicted"/>
<gene>
    <name evidence="5" type="ORF">ASILVAE211_10525</name>
</gene>
<feature type="transmembrane region" description="Helical" evidence="2">
    <location>
        <begin position="640"/>
        <end position="659"/>
    </location>
</feature>
<feature type="domain" description="Aerotolerance regulator N-terminal" evidence="3">
    <location>
        <begin position="1"/>
        <end position="75"/>
    </location>
</feature>
<dbReference type="PANTHER" id="PTHR37464">
    <property type="entry name" value="BLL2463 PROTEIN"/>
    <property type="match status" value="1"/>
</dbReference>
<dbReference type="Proteomes" id="UP000708298">
    <property type="component" value="Unassembled WGS sequence"/>
</dbReference>
<keyword evidence="6" id="KW-1185">Reference proteome</keyword>
<dbReference type="Pfam" id="PF07584">
    <property type="entry name" value="BatA"/>
    <property type="match status" value="1"/>
</dbReference>
<protein>
    <submittedName>
        <fullName evidence="5">DUF4159 domain-containing protein</fullName>
    </submittedName>
</protein>
<dbReference type="Pfam" id="PF13709">
    <property type="entry name" value="DUF4159"/>
    <property type="match status" value="1"/>
</dbReference>
<feature type="region of interest" description="Disordered" evidence="1">
    <location>
        <begin position="538"/>
        <end position="560"/>
    </location>
</feature>
<dbReference type="NCBIfam" id="TIGR02226">
    <property type="entry name" value="two_anch"/>
    <property type="match status" value="1"/>
</dbReference>
<keyword evidence="2" id="KW-0812">Transmembrane</keyword>
<keyword evidence="2" id="KW-1133">Transmembrane helix</keyword>
<evidence type="ECO:0000256" key="2">
    <source>
        <dbReference type="SAM" id="Phobius"/>
    </source>
</evidence>
<name>A0A963YSL4_9PROT</name>
<dbReference type="Gene3D" id="3.40.50.12140">
    <property type="entry name" value="Domain of unknown function DUF4159"/>
    <property type="match status" value="1"/>
</dbReference>
<reference evidence="5" key="1">
    <citation type="journal article" date="2021" name="Microorganisms">
        <title>Acidisoma silvae sp. nov. and Acidisomacellulosilytica sp. nov., Two Acidophilic Bacteria Isolated from Decaying Wood, Hydrolyzing Cellulose and Producing Poly-3-hydroxybutyrate.</title>
        <authorList>
            <person name="Mieszkin S."/>
            <person name="Pouder E."/>
            <person name="Uroz S."/>
            <person name="Simon-Colin C."/>
            <person name="Alain K."/>
        </authorList>
    </citation>
    <scope>NUCLEOTIDE SEQUENCE</scope>
    <source>
        <strain evidence="5">HW T2.11</strain>
    </source>
</reference>
<sequence>MIFAEPWLLLAFLVLPLLWWLLRASPPAPRTQSFPALRLLANLEETAESPERTPAWLMALRILALACLILGLANPVLNPRRQLAGGGPLLVVLDNGWAAAGDWADRTATARAAIQAAERQDRPVALLTTAAEIDGRLPAIQGPMAARDAQSLLAAAMPQPWAPDRAADRRALDGWHHPASSVLFIDDGITAPSGEAAFRAALAQAGQVTDARAIGTAALLPAPQERDGGLVIRLAAVPQPVARHFALLAEGSDGRTLSRIALPLPAGQTEASAPLGLPTMLANTVTKLSLVGAPSAGATLLLDRQWRHRIVGLASTAGTSTADAPLVGPLFYLNRALGPDVEIRRGGLMDLLGQPLSVLILSDRPLTAPDEVAAVTRFVRQGGLLIRFGGVLTGETADTLLPVHLLQQDRSLGGALSWNRPEPLAPFPATSPFAGLAVPKDVTVTRQLLADPASLTGVNVWATLADGTPLVSSARLGQGRIVLFHVTADADWSSLPLSGLFPDMLDRLIHLAAGTGNGDPKARLAPFSVMNGFGEMNPPSAAASPIEADQLASTQPSPKAPPGLYGVAGDRHALNLGPSLPAPTAAELVPGATRAGLSGRLAERDLGPYLTALAIALLILDLLASLALRGALRWHRQGSAALALAVAIGLTASLPAWAANVPQAALQTSLGYVVTGNGSVDRLSRDGLASLSDFVSSRSAAVLGPPVGVVPGRDDLSLYPLLYWPILPGSAAPTVAATAALNQFMANGGIILIDTQGSDTGAAGTGSGLQPGAAQALRQAVGGLDIPPLTPLSPHHVLAHTFYLLRDFPGRYDGAPIWVTETPEASNDGVSPIIIGANDWAAAWDMNQDGSFPYSTIPGSEQQRLYAYRFGMNLVMYALTGTYKGDQVHVPAILERLGQ</sequence>
<dbReference type="InterPro" id="IPR025297">
    <property type="entry name" value="DUF4159"/>
</dbReference>
<evidence type="ECO:0000313" key="5">
    <source>
        <dbReference type="EMBL" id="MCB8875618.1"/>
    </source>
</evidence>
<dbReference type="InterPro" id="IPR029062">
    <property type="entry name" value="Class_I_gatase-like"/>
</dbReference>
<evidence type="ECO:0000256" key="1">
    <source>
        <dbReference type="SAM" id="MobiDB-lite"/>
    </source>
</evidence>
<organism evidence="5 6">
    <name type="scientific">Acidisoma silvae</name>
    <dbReference type="NCBI Taxonomy" id="2802396"/>
    <lineage>
        <taxon>Bacteria</taxon>
        <taxon>Pseudomonadati</taxon>
        <taxon>Pseudomonadota</taxon>
        <taxon>Alphaproteobacteria</taxon>
        <taxon>Acetobacterales</taxon>
        <taxon>Acidocellaceae</taxon>
        <taxon>Acidisoma</taxon>
    </lineage>
</organism>
<accession>A0A963YSL4</accession>
<evidence type="ECO:0000259" key="3">
    <source>
        <dbReference type="Pfam" id="PF07584"/>
    </source>
</evidence>
<dbReference type="AlphaFoldDB" id="A0A963YSL4"/>
<dbReference type="InterPro" id="IPR011933">
    <property type="entry name" value="Double_TM_dom"/>
</dbReference>
<comment type="caution">
    <text evidence="5">The sequence shown here is derived from an EMBL/GenBank/DDBJ whole genome shotgun (WGS) entry which is preliminary data.</text>
</comment>
<dbReference type="InterPro" id="IPR024163">
    <property type="entry name" value="Aerotolerance_reg_N"/>
</dbReference>
<dbReference type="PANTHER" id="PTHR37464:SF1">
    <property type="entry name" value="BLL2463 PROTEIN"/>
    <property type="match status" value="1"/>
</dbReference>
<feature type="transmembrane region" description="Helical" evidence="2">
    <location>
        <begin position="606"/>
        <end position="628"/>
    </location>
</feature>
<evidence type="ECO:0000259" key="4">
    <source>
        <dbReference type="Pfam" id="PF13709"/>
    </source>
</evidence>
<feature type="domain" description="DUF4159" evidence="4">
    <location>
        <begin position="670"/>
        <end position="879"/>
    </location>
</feature>
<dbReference type="CDD" id="cd03143">
    <property type="entry name" value="A4_beta-galactosidase_middle_domain"/>
    <property type="match status" value="1"/>
</dbReference>
<dbReference type="SUPFAM" id="SSF52317">
    <property type="entry name" value="Class I glutamine amidotransferase-like"/>
    <property type="match status" value="1"/>
</dbReference>
<evidence type="ECO:0000313" key="6">
    <source>
        <dbReference type="Proteomes" id="UP000708298"/>
    </source>
</evidence>
<dbReference type="EMBL" id="JAESVB010000003">
    <property type="protein sequence ID" value="MCB8875618.1"/>
    <property type="molecule type" value="Genomic_DNA"/>
</dbReference>
<keyword evidence="2" id="KW-0472">Membrane</keyword>